<dbReference type="Gene3D" id="1.20.1260.10">
    <property type="match status" value="1"/>
</dbReference>
<keyword evidence="2" id="KW-1185">Reference proteome</keyword>
<dbReference type="OrthoDB" id="9795056at2"/>
<dbReference type="PANTHER" id="PTHR30565:SF9">
    <property type="entry name" value="PROTEIN YCIF"/>
    <property type="match status" value="1"/>
</dbReference>
<reference evidence="1 2" key="1">
    <citation type="journal article" date="2017" name="Int. J. Syst. Evol. Microbiol.">
        <title>Rhodosalinus sediminis gen. nov., sp. nov., isolated from marine saltern.</title>
        <authorList>
            <person name="Guo L.Y."/>
            <person name="Ling S.K."/>
            <person name="Li C.M."/>
            <person name="Chen G.J."/>
            <person name="Du Z.J."/>
        </authorList>
    </citation>
    <scope>NUCLEOTIDE SEQUENCE [LARGE SCALE GENOMIC DNA]</scope>
    <source>
        <strain evidence="1 2">WDN1C137</strain>
    </source>
</reference>
<dbReference type="SUPFAM" id="SSF47240">
    <property type="entry name" value="Ferritin-like"/>
    <property type="match status" value="1"/>
</dbReference>
<dbReference type="EMBL" id="QOHR01000001">
    <property type="protein sequence ID" value="REC58732.1"/>
    <property type="molecule type" value="Genomic_DNA"/>
</dbReference>
<evidence type="ECO:0000313" key="2">
    <source>
        <dbReference type="Proteomes" id="UP000257131"/>
    </source>
</evidence>
<gene>
    <name evidence="1" type="ORF">DRV84_00405</name>
</gene>
<organism evidence="1 2">
    <name type="scientific">Rhodosalinus sediminis</name>
    <dbReference type="NCBI Taxonomy" id="1940533"/>
    <lineage>
        <taxon>Bacteria</taxon>
        <taxon>Pseudomonadati</taxon>
        <taxon>Pseudomonadota</taxon>
        <taxon>Alphaproteobacteria</taxon>
        <taxon>Rhodobacterales</taxon>
        <taxon>Paracoccaceae</taxon>
        <taxon>Rhodosalinus</taxon>
    </lineage>
</organism>
<evidence type="ECO:0000313" key="1">
    <source>
        <dbReference type="EMBL" id="REC58732.1"/>
    </source>
</evidence>
<dbReference type="PANTHER" id="PTHR30565">
    <property type="entry name" value="PROTEIN YCIF"/>
    <property type="match status" value="1"/>
</dbReference>
<dbReference type="Proteomes" id="UP000257131">
    <property type="component" value="Unassembled WGS sequence"/>
</dbReference>
<dbReference type="InterPro" id="IPR010287">
    <property type="entry name" value="DUF892_YciF-like"/>
</dbReference>
<dbReference type="InterPro" id="IPR047114">
    <property type="entry name" value="YciF"/>
</dbReference>
<proteinExistence type="predicted"/>
<comment type="caution">
    <text evidence="1">The sequence shown here is derived from an EMBL/GenBank/DDBJ whole genome shotgun (WGS) entry which is preliminary data.</text>
</comment>
<dbReference type="InterPro" id="IPR012347">
    <property type="entry name" value="Ferritin-like"/>
</dbReference>
<dbReference type="InterPro" id="IPR009078">
    <property type="entry name" value="Ferritin-like_SF"/>
</dbReference>
<dbReference type="RefSeq" id="WP_115977774.1">
    <property type="nucleotide sequence ID" value="NZ_QOHR01000001.1"/>
</dbReference>
<sequence length="164" mass="17606">MANDDLKDLYLEQVQDMHSACRQSEAVTRKLAEAATDSELKAALERGVDGIQRGRDTMAQLAAAHGADPAARHSAGMEGLVAETEKEIFGERFTDGDTRDAAIIAAYQLMAHYAIAGYGTIRAFARRLGLDEDAGAAQTCLDKSYDGDRAFTEIATGHVNRDAA</sequence>
<protein>
    <submittedName>
        <fullName evidence="1">Ferritin-like domain-containing protein</fullName>
    </submittedName>
</protein>
<dbReference type="Pfam" id="PF05974">
    <property type="entry name" value="DUF892"/>
    <property type="match status" value="1"/>
</dbReference>
<name>A0A3D9BZA9_9RHOB</name>
<dbReference type="AlphaFoldDB" id="A0A3D9BZA9"/>
<accession>A0A3D9BZA9</accession>